<evidence type="ECO:0000256" key="2">
    <source>
        <dbReference type="PROSITE-ProRule" id="PRU00169"/>
    </source>
</evidence>
<keyword evidence="5" id="KW-1185">Reference proteome</keyword>
<dbReference type="Proteomes" id="UP000184731">
    <property type="component" value="Chromosome"/>
</dbReference>
<evidence type="ECO:0000259" key="3">
    <source>
        <dbReference type="PROSITE" id="PS50110"/>
    </source>
</evidence>
<dbReference type="InterPro" id="IPR050595">
    <property type="entry name" value="Bact_response_regulator"/>
</dbReference>
<evidence type="ECO:0000313" key="5">
    <source>
        <dbReference type="Proteomes" id="UP000184731"/>
    </source>
</evidence>
<dbReference type="Gene3D" id="3.40.50.2300">
    <property type="match status" value="1"/>
</dbReference>
<dbReference type="Pfam" id="PF00072">
    <property type="entry name" value="Response_reg"/>
    <property type="match status" value="1"/>
</dbReference>
<organism evidence="4 5">
    <name type="scientific">Silvanigrella aquatica</name>
    <dbReference type="NCBI Taxonomy" id="1915309"/>
    <lineage>
        <taxon>Bacteria</taxon>
        <taxon>Pseudomonadati</taxon>
        <taxon>Bdellovibrionota</taxon>
        <taxon>Oligoflexia</taxon>
        <taxon>Silvanigrellales</taxon>
        <taxon>Silvanigrellaceae</taxon>
        <taxon>Silvanigrella</taxon>
    </lineage>
</organism>
<dbReference type="PANTHER" id="PTHR44591:SF25">
    <property type="entry name" value="CHEMOTAXIS TWO-COMPONENT RESPONSE REGULATOR"/>
    <property type="match status" value="1"/>
</dbReference>
<dbReference type="InterPro" id="IPR011006">
    <property type="entry name" value="CheY-like_superfamily"/>
</dbReference>
<sequence>MAKKILIVDDSRTIRQQVGFTLSKEGFEVVEAEDGQDGINKLQGTPDISMIISDVNMPNMDGLVMIETIRKIEEFKFIPIIMLTTESSGDKVERAKKAGASGWLVKPFNPEQLVGAVKKLAR</sequence>
<dbReference type="SMART" id="SM00448">
    <property type="entry name" value="REC"/>
    <property type="match status" value="1"/>
</dbReference>
<evidence type="ECO:0000313" key="4">
    <source>
        <dbReference type="EMBL" id="APJ03909.1"/>
    </source>
</evidence>
<feature type="domain" description="Response regulatory" evidence="3">
    <location>
        <begin position="4"/>
        <end position="121"/>
    </location>
</feature>
<dbReference type="AlphaFoldDB" id="A0A1L4D131"/>
<gene>
    <name evidence="4" type="ORF">AXG55_08330</name>
</gene>
<dbReference type="PROSITE" id="PS50110">
    <property type="entry name" value="RESPONSE_REGULATORY"/>
    <property type="match status" value="1"/>
</dbReference>
<evidence type="ECO:0000256" key="1">
    <source>
        <dbReference type="ARBA" id="ARBA00022553"/>
    </source>
</evidence>
<keyword evidence="1 2" id="KW-0597">Phosphoprotein</keyword>
<accession>A0A1L4D131</accession>
<dbReference type="InterPro" id="IPR001789">
    <property type="entry name" value="Sig_transdc_resp-reg_receiver"/>
</dbReference>
<dbReference type="EMBL" id="CP017834">
    <property type="protein sequence ID" value="APJ03909.1"/>
    <property type="molecule type" value="Genomic_DNA"/>
</dbReference>
<protein>
    <recommendedName>
        <fullName evidence="3">Response regulatory domain-containing protein</fullName>
    </recommendedName>
</protein>
<feature type="modified residue" description="4-aspartylphosphate" evidence="2">
    <location>
        <position position="54"/>
    </location>
</feature>
<dbReference type="PANTHER" id="PTHR44591">
    <property type="entry name" value="STRESS RESPONSE REGULATOR PROTEIN 1"/>
    <property type="match status" value="1"/>
</dbReference>
<dbReference type="STRING" id="1915309.AXG55_08330"/>
<dbReference type="GO" id="GO:0000160">
    <property type="term" value="P:phosphorelay signal transduction system"/>
    <property type="evidence" value="ECO:0007669"/>
    <property type="project" value="InterPro"/>
</dbReference>
<name>A0A1L4D131_9BACT</name>
<dbReference type="OrthoDB" id="5294427at2"/>
<reference evidence="4 5" key="1">
    <citation type="submission" date="2016-10" db="EMBL/GenBank/DDBJ databases">
        <title>Silvanigrella aquatica sp. nov., isolated from a freshwater lake located in the Black Forest, Germany, description of Silvanigrellaceae fam. nov., Silvanigrellales ord. nov., reclassification of the order Bdellovibrionales in the class Oligoflexia, reclassification of the families Bacteriovoracaceae and Halobacteriovoraceae in the new order Bacteriovoracales ord. nov., and reclassification of the family Pseudobacteriovoracaceae in the order Oligoflexiales.</title>
        <authorList>
            <person name="Hahn M.W."/>
            <person name="Schmidt J."/>
            <person name="Koll U."/>
            <person name="Rohde M."/>
            <person name="Verbag S."/>
            <person name="Pitt A."/>
            <person name="Nakai R."/>
            <person name="Naganuma T."/>
            <person name="Lang E."/>
        </authorList>
    </citation>
    <scope>NUCLEOTIDE SEQUENCE [LARGE SCALE GENOMIC DNA]</scope>
    <source>
        <strain evidence="4 5">MWH-Nonnen-W8red</strain>
    </source>
</reference>
<proteinExistence type="predicted"/>
<dbReference type="RefSeq" id="WP_148697654.1">
    <property type="nucleotide sequence ID" value="NZ_CP017834.1"/>
</dbReference>
<dbReference type="KEGG" id="saqi:AXG55_08330"/>
<dbReference type="SUPFAM" id="SSF52172">
    <property type="entry name" value="CheY-like"/>
    <property type="match status" value="1"/>
</dbReference>